<feature type="domain" description="HTH cro/C1-type" evidence="1">
    <location>
        <begin position="14"/>
        <end position="68"/>
    </location>
</feature>
<dbReference type="PROSITE" id="PS50943">
    <property type="entry name" value="HTH_CROC1"/>
    <property type="match status" value="1"/>
</dbReference>
<protein>
    <submittedName>
        <fullName evidence="2">Helix-turn-helix domain-containing protein</fullName>
    </submittedName>
</protein>
<dbReference type="CDD" id="cd00093">
    <property type="entry name" value="HTH_XRE"/>
    <property type="match status" value="1"/>
</dbReference>
<dbReference type="Pfam" id="PF13560">
    <property type="entry name" value="HTH_31"/>
    <property type="match status" value="1"/>
</dbReference>
<dbReference type="InterPro" id="IPR001387">
    <property type="entry name" value="Cro/C1-type_HTH"/>
</dbReference>
<name>A0ABW3YID6_9ACTN</name>
<dbReference type="Pfam" id="PF19054">
    <property type="entry name" value="DUF5753"/>
    <property type="match status" value="1"/>
</dbReference>
<evidence type="ECO:0000313" key="3">
    <source>
        <dbReference type="Proteomes" id="UP001597260"/>
    </source>
</evidence>
<evidence type="ECO:0000259" key="1">
    <source>
        <dbReference type="PROSITE" id="PS50943"/>
    </source>
</evidence>
<evidence type="ECO:0000313" key="2">
    <source>
        <dbReference type="EMBL" id="MFD1322853.1"/>
    </source>
</evidence>
<organism evidence="2 3">
    <name type="scientific">Micromonospora sonneratiae</name>
    <dbReference type="NCBI Taxonomy" id="1184706"/>
    <lineage>
        <taxon>Bacteria</taxon>
        <taxon>Bacillati</taxon>
        <taxon>Actinomycetota</taxon>
        <taxon>Actinomycetes</taxon>
        <taxon>Micromonosporales</taxon>
        <taxon>Micromonosporaceae</taxon>
        <taxon>Micromonospora</taxon>
    </lineage>
</organism>
<reference evidence="3" key="1">
    <citation type="journal article" date="2019" name="Int. J. Syst. Evol. Microbiol.">
        <title>The Global Catalogue of Microorganisms (GCM) 10K type strain sequencing project: providing services to taxonomists for standard genome sequencing and annotation.</title>
        <authorList>
            <consortium name="The Broad Institute Genomics Platform"/>
            <consortium name="The Broad Institute Genome Sequencing Center for Infectious Disease"/>
            <person name="Wu L."/>
            <person name="Ma J."/>
        </authorList>
    </citation>
    <scope>NUCLEOTIDE SEQUENCE [LARGE SCALE GENOMIC DNA]</scope>
    <source>
        <strain evidence="3">JCM 31037</strain>
    </source>
</reference>
<dbReference type="SUPFAM" id="SSF47413">
    <property type="entry name" value="lambda repressor-like DNA-binding domains"/>
    <property type="match status" value="1"/>
</dbReference>
<sequence>MASIIKRRRLAAALRSLREEAGLTLDEVAHRMDLAQSTMSRIETARASARPVIVRSLLAVYGVHGHEAEVIVQLARDAIQRAWWHPYRDVMPDWFQTFVGLEAEACAIRAFQPQVVPGLLQTEEYARATLGARWTNRQSSEVERRVAVRLRRQQVLRYQPPPACQLVLGEAALRCQVGSPEVFTGQLARLVQLIDEGRVSIQVLPFTAGPAASELGQFVLLDFPNPEDPPVGYIEHLVSGQLIEEPTEVDRIRTAFDHQCRTALSPARSRKLIAEAAGRGG</sequence>
<dbReference type="InterPro" id="IPR010982">
    <property type="entry name" value="Lambda_DNA-bd_dom_sf"/>
</dbReference>
<dbReference type="InterPro" id="IPR043917">
    <property type="entry name" value="DUF5753"/>
</dbReference>
<dbReference type="Proteomes" id="UP001597260">
    <property type="component" value="Unassembled WGS sequence"/>
</dbReference>
<dbReference type="RefSeq" id="WP_377572009.1">
    <property type="nucleotide sequence ID" value="NZ_JBHTMP010000025.1"/>
</dbReference>
<keyword evidence="3" id="KW-1185">Reference proteome</keyword>
<accession>A0ABW3YID6</accession>
<proteinExistence type="predicted"/>
<dbReference type="EMBL" id="JBHTMP010000025">
    <property type="protein sequence ID" value="MFD1322853.1"/>
    <property type="molecule type" value="Genomic_DNA"/>
</dbReference>
<gene>
    <name evidence="2" type="ORF">ACFQ4H_17310</name>
</gene>
<comment type="caution">
    <text evidence="2">The sequence shown here is derived from an EMBL/GenBank/DDBJ whole genome shotgun (WGS) entry which is preliminary data.</text>
</comment>
<dbReference type="Gene3D" id="1.10.260.40">
    <property type="entry name" value="lambda repressor-like DNA-binding domains"/>
    <property type="match status" value="1"/>
</dbReference>
<dbReference type="SMART" id="SM00530">
    <property type="entry name" value="HTH_XRE"/>
    <property type="match status" value="1"/>
</dbReference>